<protein>
    <submittedName>
        <fullName evidence="1">Uncharacterized protein</fullName>
    </submittedName>
</protein>
<dbReference type="AlphaFoldDB" id="A0A8S1SAC0"/>
<keyword evidence="2" id="KW-1185">Reference proteome</keyword>
<evidence type="ECO:0000313" key="2">
    <source>
        <dbReference type="Proteomes" id="UP000683925"/>
    </source>
</evidence>
<sequence length="111" mass="14031">MRDIIKVRLIFELQVQYILYRYWILFAEFCGYFWNQCFIHFRVLFEVFYFGSKERFEKLKMDGFREMWELRSLSKVLLIIHLCCFDRHRLVYFFLAIYSCHQDMHRKSQQN</sequence>
<organism evidence="1 2">
    <name type="scientific">Paramecium octaurelia</name>
    <dbReference type="NCBI Taxonomy" id="43137"/>
    <lineage>
        <taxon>Eukaryota</taxon>
        <taxon>Sar</taxon>
        <taxon>Alveolata</taxon>
        <taxon>Ciliophora</taxon>
        <taxon>Intramacronucleata</taxon>
        <taxon>Oligohymenophorea</taxon>
        <taxon>Peniculida</taxon>
        <taxon>Parameciidae</taxon>
        <taxon>Paramecium</taxon>
    </lineage>
</organism>
<name>A0A8S1SAC0_PAROT</name>
<gene>
    <name evidence="1" type="ORF">POCTA_138.1.T0080042</name>
</gene>
<reference evidence="1" key="1">
    <citation type="submission" date="2021-01" db="EMBL/GenBank/DDBJ databases">
        <authorList>
            <consortium name="Genoscope - CEA"/>
            <person name="William W."/>
        </authorList>
    </citation>
    <scope>NUCLEOTIDE SEQUENCE</scope>
</reference>
<evidence type="ECO:0000313" key="1">
    <source>
        <dbReference type="EMBL" id="CAD8136815.1"/>
    </source>
</evidence>
<comment type="caution">
    <text evidence="1">The sequence shown here is derived from an EMBL/GenBank/DDBJ whole genome shotgun (WGS) entry which is preliminary data.</text>
</comment>
<dbReference type="Proteomes" id="UP000683925">
    <property type="component" value="Unassembled WGS sequence"/>
</dbReference>
<dbReference type="EMBL" id="CAJJDP010000007">
    <property type="protein sequence ID" value="CAD8136815.1"/>
    <property type="molecule type" value="Genomic_DNA"/>
</dbReference>
<proteinExistence type="predicted"/>
<accession>A0A8S1SAC0</accession>